<accession>A0A930I0G2</accession>
<name>A0A930I0G2_9BACT</name>
<comment type="caution">
    <text evidence="1">The sequence shown here is derived from an EMBL/GenBank/DDBJ whole genome shotgun (WGS) entry which is preliminary data.</text>
</comment>
<gene>
    <name evidence="1" type="ORF">HXN33_09335</name>
</gene>
<organism evidence="1 2">
    <name type="scientific">Prevotella histicola</name>
    <dbReference type="NCBI Taxonomy" id="470565"/>
    <lineage>
        <taxon>Bacteria</taxon>
        <taxon>Pseudomonadati</taxon>
        <taxon>Bacteroidota</taxon>
        <taxon>Bacteroidia</taxon>
        <taxon>Bacteroidales</taxon>
        <taxon>Prevotellaceae</taxon>
        <taxon>Prevotella</taxon>
    </lineage>
</organism>
<dbReference type="InterPro" id="IPR000801">
    <property type="entry name" value="Esterase-like"/>
</dbReference>
<evidence type="ECO:0000313" key="1">
    <source>
        <dbReference type="EMBL" id="MBF1415768.1"/>
    </source>
</evidence>
<dbReference type="Proteomes" id="UP000757461">
    <property type="component" value="Unassembled WGS sequence"/>
</dbReference>
<sequence length="232" mass="26378">MRHLRTEAILGGKRCTLHIEDNARVLLLQPVDGHDREELEQQIKYIEEHTKISFIHVAIHISKWNDELTPWPAPPVFGKIPFGEGAHDTLLYIREQLLAELYAQFCLAENDITVFLGGYSLAGLFSLWAAYQPLSLFGGIVAASPSAWYTGWLAYAKSHTPQVKHAYLSLGDKEEKTKTKIMSTISKDILQQEELFKQRNINCKMEWNGGNHFQDNGIRTAKGFVWLIDNAL</sequence>
<evidence type="ECO:0000313" key="2">
    <source>
        <dbReference type="Proteomes" id="UP000757461"/>
    </source>
</evidence>
<dbReference type="RefSeq" id="WP_219541680.1">
    <property type="nucleotide sequence ID" value="NZ_JAHXCH010000014.1"/>
</dbReference>
<dbReference type="Pfam" id="PF00756">
    <property type="entry name" value="Esterase"/>
    <property type="match status" value="1"/>
</dbReference>
<protein>
    <recommendedName>
        <fullName evidence="3">Esterase</fullName>
    </recommendedName>
</protein>
<proteinExistence type="predicted"/>
<dbReference type="AlphaFoldDB" id="A0A930I0G2"/>
<evidence type="ECO:0008006" key="3">
    <source>
        <dbReference type="Google" id="ProtNLM"/>
    </source>
</evidence>
<reference evidence="1" key="1">
    <citation type="submission" date="2020-04" db="EMBL/GenBank/DDBJ databases">
        <title>Deep metagenomics examines the oral microbiome during advanced dental caries in children, revealing novel taxa and co-occurrences with host molecules.</title>
        <authorList>
            <person name="Baker J.L."/>
            <person name="Morton J.T."/>
            <person name="Dinis M."/>
            <person name="Alvarez R."/>
            <person name="Tran N.C."/>
            <person name="Knight R."/>
            <person name="Edlund A."/>
        </authorList>
    </citation>
    <scope>NUCLEOTIDE SEQUENCE</scope>
    <source>
        <strain evidence="1">JCVI_25_bin.9</strain>
    </source>
</reference>
<dbReference type="EMBL" id="JABZSQ010000216">
    <property type="protein sequence ID" value="MBF1415768.1"/>
    <property type="molecule type" value="Genomic_DNA"/>
</dbReference>